<proteinExistence type="predicted"/>
<feature type="coiled-coil region" evidence="4">
    <location>
        <begin position="125"/>
        <end position="166"/>
    </location>
</feature>
<dbReference type="Pfam" id="PF13431">
    <property type="entry name" value="TPR_17"/>
    <property type="match status" value="1"/>
</dbReference>
<dbReference type="EMBL" id="LR882963">
    <property type="protein sequence ID" value="CAD5971963.1"/>
    <property type="molecule type" value="Genomic_DNA"/>
</dbReference>
<dbReference type="InterPro" id="IPR051685">
    <property type="entry name" value="Ycf3/AcsC/BcsC/TPR_MFPF"/>
</dbReference>
<evidence type="ECO:0000256" key="3">
    <source>
        <dbReference type="PROSITE-ProRule" id="PRU00339"/>
    </source>
</evidence>
<dbReference type="SMART" id="SM00028">
    <property type="entry name" value="TPR"/>
    <property type="match status" value="3"/>
</dbReference>
<dbReference type="Pfam" id="PF13414">
    <property type="entry name" value="TPR_11"/>
    <property type="match status" value="1"/>
</dbReference>
<dbReference type="PROSITE" id="PS50293">
    <property type="entry name" value="TPR_REGION"/>
    <property type="match status" value="1"/>
</dbReference>
<keyword evidence="4" id="KW-0175">Coiled coil</keyword>
<evidence type="ECO:0000256" key="1">
    <source>
        <dbReference type="ARBA" id="ARBA00022737"/>
    </source>
</evidence>
<dbReference type="PROSITE" id="PS50005">
    <property type="entry name" value="TPR"/>
    <property type="match status" value="1"/>
</dbReference>
<organism evidence="5 6">
    <name type="scientific">Planktothrix agardhii</name>
    <name type="common">Oscillatoria agardhii</name>
    <dbReference type="NCBI Taxonomy" id="1160"/>
    <lineage>
        <taxon>Bacteria</taxon>
        <taxon>Bacillati</taxon>
        <taxon>Cyanobacteriota</taxon>
        <taxon>Cyanophyceae</taxon>
        <taxon>Oscillatoriophycideae</taxon>
        <taxon>Oscillatoriales</taxon>
        <taxon>Microcoleaceae</taxon>
        <taxon>Planktothrix</taxon>
    </lineage>
</organism>
<reference evidence="5" key="1">
    <citation type="submission" date="2020-09" db="EMBL/GenBank/DDBJ databases">
        <authorList>
            <person name="Blom J."/>
        </authorList>
    </citation>
    <scope>NUCLEOTIDE SEQUENCE</scope>
    <source>
        <strain evidence="5">No.66</strain>
    </source>
</reference>
<dbReference type="SUPFAM" id="SSF48452">
    <property type="entry name" value="TPR-like"/>
    <property type="match status" value="2"/>
</dbReference>
<dbReference type="PANTHER" id="PTHR44943">
    <property type="entry name" value="CELLULOSE SYNTHASE OPERON PROTEIN C"/>
    <property type="match status" value="1"/>
</dbReference>
<dbReference type="Gene3D" id="1.25.40.10">
    <property type="entry name" value="Tetratricopeptide repeat domain"/>
    <property type="match status" value="2"/>
</dbReference>
<gene>
    <name evidence="5" type="ORF">PANO66_04026</name>
</gene>
<dbReference type="AlphaFoldDB" id="A0AAD1V7C6"/>
<sequence length="991" mass="115815">MNFLTKVNLNKNIEGSEQFCKFDFDPVPEVIEKHLKLSGWVVGIESPVVGIELIQDDQLLWESPLTINRSLVYQTDKTVTGEQQCGFSINLALENINLASAVILIQAVFEDFKRIPLADLNLSIAEESNHDLAQVQAELHNTREELERLQSQFDEVLAELEQTHWQLHQIQTKQSDSDVTIDSDKQVIEVNPEDIQSYYRFLEVQPENSDIWLQLANILVEQNRLEDAIAVYRRLVELSPCEEYYQQLGQLLVKQEKWDEAIIVYKRAIEFNPESYLYYYQLGEVIYNRVMQNPESYFVDYKIAELPHKDYQLFDPELPDICFLNDEHFLQVTCHLDEEAYTSEVYRVYFKREASDIEIIGGSQWLRQGNSRLQGLKQGRNLPEFTTLLSRSITSVCLQSAVNYYQRAIELNHNFYESYFRLGEVLSQQGKTNEANANYYKTAIQLAGKNDIDTAISLFKKIPKLYSETQVESAYNYLWKGLNLLNHLNTSSPYCQVEVKQEEVHSHFINKSQYKVITLDALTAEDKDFLKENGLMISNLDLIRQDNAALEKIYINSCALSQEKIDVSQKLIKPDYFQQTIVETGYVYAVDPFSGQIIRSNQSFYYVAWLPMFMYRFVGSEVFYLVAGHHWNGKIFLYFPRLELIIKFYPGELHLVNYEGIINHFKSYMVSYWQDVQKYISTPEKKVASVLGVLNQIGHYLWNDLTGIQYLYENEILQKPDIFLVGASNFLDIGDIFPEIPADKIKRFNNNLNIFEAILQNNYMVVRVTDKWFTNELENRLYKNSLTRCSESFLQDFDKAKQHFPLLCIQIRNYRTWISQISGIANIIRELHNNFPNLGIVFDGWSRLENEDQIAEETINKEKQIVEKILEELPENIGIYNIIGSRIYEKIVWHKIIDAFVASMGSGVLFLTSIANKPGVIHGNRFFIQPHHQEELKRWRKDLLMPIFISPEHIMDDESDPDYILRNYDCDWKVIYEAILTLLKELNLDQQ</sequence>
<dbReference type="Pfam" id="PF14559">
    <property type="entry name" value="TPR_19"/>
    <property type="match status" value="1"/>
</dbReference>
<keyword evidence="1" id="KW-0677">Repeat</keyword>
<dbReference type="PANTHER" id="PTHR44943:SF8">
    <property type="entry name" value="TPR REPEAT-CONTAINING PROTEIN MJ0263"/>
    <property type="match status" value="1"/>
</dbReference>
<accession>A0AAD1V7C6</accession>
<feature type="repeat" description="TPR" evidence="3">
    <location>
        <begin position="242"/>
        <end position="275"/>
    </location>
</feature>
<dbReference type="RefSeq" id="WP_254032651.1">
    <property type="nucleotide sequence ID" value="NZ_LR882963.1"/>
</dbReference>
<evidence type="ECO:0000313" key="5">
    <source>
        <dbReference type="EMBL" id="CAD5971963.1"/>
    </source>
</evidence>
<protein>
    <recommendedName>
        <fullName evidence="7">Tetratricopeptide repeat protein</fullName>
    </recommendedName>
</protein>
<dbReference type="Proteomes" id="UP001153761">
    <property type="component" value="Chromosome"/>
</dbReference>
<evidence type="ECO:0000256" key="4">
    <source>
        <dbReference type="SAM" id="Coils"/>
    </source>
</evidence>
<name>A0AAD1V7C6_PLAAG</name>
<keyword evidence="2 3" id="KW-0802">TPR repeat</keyword>
<dbReference type="InterPro" id="IPR011990">
    <property type="entry name" value="TPR-like_helical_dom_sf"/>
</dbReference>
<dbReference type="InterPro" id="IPR019734">
    <property type="entry name" value="TPR_rpt"/>
</dbReference>
<evidence type="ECO:0000256" key="2">
    <source>
        <dbReference type="ARBA" id="ARBA00022803"/>
    </source>
</evidence>
<evidence type="ECO:0008006" key="7">
    <source>
        <dbReference type="Google" id="ProtNLM"/>
    </source>
</evidence>
<evidence type="ECO:0000313" key="6">
    <source>
        <dbReference type="Proteomes" id="UP001153761"/>
    </source>
</evidence>